<evidence type="ECO:0000259" key="2">
    <source>
        <dbReference type="PROSITE" id="PS50987"/>
    </source>
</evidence>
<comment type="caution">
    <text evidence="3">The sequence shown here is derived from an EMBL/GenBank/DDBJ whole genome shotgun (WGS) entry which is preliminary data.</text>
</comment>
<sequence>MIALSTLPGAPAAPNPDPDEQIEALATLCKASADTLRLQILRVLRNDSFGVSELCALFDMRQPALSHHLKVLANAGLVATRREGNSIFYRRSELGQQAGLSAVQHHIFEALDNTELQPGLADRLEQVQNRRERNSRHFFRDNAHKFRQQQDLIASYDQYAATVAQVLRDAPIRQFDTALEIGPGEGAFLAELAPQFQHVIALDNAATMLDRARATAAAAGFSNVEFVLGDTGHALLRQRQVDCVVINMVLHHTPSPAQILRDAARCLTPGGVILVTDLCRHDQAWARENCGDLWLGFAPEELADWAGEAGLKDIASVFLAQRNGFQIQVRLFGHPYTATRNQV</sequence>
<keyword evidence="4" id="KW-1185">Reference proteome</keyword>
<dbReference type="Gene3D" id="1.10.10.10">
    <property type="entry name" value="Winged helix-like DNA-binding domain superfamily/Winged helix DNA-binding domain"/>
    <property type="match status" value="1"/>
</dbReference>
<dbReference type="CDD" id="cd02440">
    <property type="entry name" value="AdoMet_MTases"/>
    <property type="match status" value="1"/>
</dbReference>
<gene>
    <name evidence="3" type="ORF">CWI75_04005</name>
</gene>
<dbReference type="InterPro" id="IPR011991">
    <property type="entry name" value="ArsR-like_HTH"/>
</dbReference>
<dbReference type="InterPro" id="IPR036388">
    <property type="entry name" value="WH-like_DNA-bd_sf"/>
</dbReference>
<dbReference type="EMBL" id="PKLZ01000002">
    <property type="protein sequence ID" value="PLW83526.1"/>
    <property type="molecule type" value="Genomic_DNA"/>
</dbReference>
<dbReference type="SMART" id="SM00418">
    <property type="entry name" value="HTH_ARSR"/>
    <property type="match status" value="1"/>
</dbReference>
<dbReference type="PRINTS" id="PR00778">
    <property type="entry name" value="HTHARSR"/>
</dbReference>
<dbReference type="InterPro" id="IPR001845">
    <property type="entry name" value="HTH_ArsR_DNA-bd_dom"/>
</dbReference>
<organism evidence="3 4">
    <name type="scientific">Kineobactrum sediminis</name>
    <dbReference type="NCBI Taxonomy" id="1905677"/>
    <lineage>
        <taxon>Bacteria</taxon>
        <taxon>Pseudomonadati</taxon>
        <taxon>Pseudomonadota</taxon>
        <taxon>Gammaproteobacteria</taxon>
        <taxon>Cellvibrionales</taxon>
        <taxon>Halieaceae</taxon>
        <taxon>Kineobactrum</taxon>
    </lineage>
</organism>
<reference evidence="4" key="1">
    <citation type="submission" date="2017-11" db="EMBL/GenBank/DDBJ databases">
        <title>The draft genome sequence of Chromatocurvus sp. F02.</title>
        <authorList>
            <person name="Du Z.-J."/>
            <person name="Chang Y.-Q."/>
        </authorList>
    </citation>
    <scope>NUCLEOTIDE SEQUENCE [LARGE SCALE GENOMIC DNA]</scope>
    <source>
        <strain evidence="4">F02</strain>
    </source>
</reference>
<dbReference type="PROSITE" id="PS50987">
    <property type="entry name" value="HTH_ARSR_2"/>
    <property type="match status" value="1"/>
</dbReference>
<name>A0A2N5Y550_9GAMM</name>
<dbReference type="NCBIfam" id="NF033788">
    <property type="entry name" value="HTH_metalloreg"/>
    <property type="match status" value="1"/>
</dbReference>
<dbReference type="OrthoDB" id="5297460at2"/>
<feature type="domain" description="HTH arsR-type" evidence="2">
    <location>
        <begin position="17"/>
        <end position="111"/>
    </location>
</feature>
<dbReference type="SUPFAM" id="SSF46785">
    <property type="entry name" value="Winged helix' DNA-binding domain"/>
    <property type="match status" value="1"/>
</dbReference>
<dbReference type="Gene3D" id="3.40.50.150">
    <property type="entry name" value="Vaccinia Virus protein VP39"/>
    <property type="match status" value="1"/>
</dbReference>
<dbReference type="PANTHER" id="PTHR43861">
    <property type="entry name" value="TRANS-ACONITATE 2-METHYLTRANSFERASE-RELATED"/>
    <property type="match status" value="1"/>
</dbReference>
<dbReference type="RefSeq" id="WP_101520207.1">
    <property type="nucleotide sequence ID" value="NZ_PKLZ01000002.1"/>
</dbReference>
<evidence type="ECO:0000256" key="1">
    <source>
        <dbReference type="ARBA" id="ARBA00022679"/>
    </source>
</evidence>
<dbReference type="SUPFAM" id="SSF53335">
    <property type="entry name" value="S-adenosyl-L-methionine-dependent methyltransferases"/>
    <property type="match status" value="1"/>
</dbReference>
<dbReference type="PANTHER" id="PTHR43861:SF3">
    <property type="entry name" value="PUTATIVE (AFU_ORTHOLOGUE AFUA_2G14390)-RELATED"/>
    <property type="match status" value="1"/>
</dbReference>
<dbReference type="Pfam" id="PF01022">
    <property type="entry name" value="HTH_5"/>
    <property type="match status" value="1"/>
</dbReference>
<dbReference type="GO" id="GO:0003700">
    <property type="term" value="F:DNA-binding transcription factor activity"/>
    <property type="evidence" value="ECO:0007669"/>
    <property type="project" value="InterPro"/>
</dbReference>
<dbReference type="GO" id="GO:0008757">
    <property type="term" value="F:S-adenosylmethionine-dependent methyltransferase activity"/>
    <property type="evidence" value="ECO:0007669"/>
    <property type="project" value="InterPro"/>
</dbReference>
<dbReference type="InterPro" id="IPR013216">
    <property type="entry name" value="Methyltransf_11"/>
</dbReference>
<dbReference type="Pfam" id="PF08241">
    <property type="entry name" value="Methyltransf_11"/>
    <property type="match status" value="1"/>
</dbReference>
<dbReference type="InterPro" id="IPR036390">
    <property type="entry name" value="WH_DNA-bd_sf"/>
</dbReference>
<accession>A0A2N5Y550</accession>
<evidence type="ECO:0000313" key="3">
    <source>
        <dbReference type="EMBL" id="PLW83526.1"/>
    </source>
</evidence>
<dbReference type="CDD" id="cd00090">
    <property type="entry name" value="HTH_ARSR"/>
    <property type="match status" value="1"/>
</dbReference>
<evidence type="ECO:0000313" key="4">
    <source>
        <dbReference type="Proteomes" id="UP000234845"/>
    </source>
</evidence>
<dbReference type="Proteomes" id="UP000234845">
    <property type="component" value="Unassembled WGS sequence"/>
</dbReference>
<dbReference type="InterPro" id="IPR029063">
    <property type="entry name" value="SAM-dependent_MTases_sf"/>
</dbReference>
<keyword evidence="1" id="KW-0808">Transferase</keyword>
<protein>
    <submittedName>
        <fullName evidence="3">ArsR family transcriptional regulator</fullName>
    </submittedName>
</protein>
<dbReference type="AlphaFoldDB" id="A0A2N5Y550"/>
<proteinExistence type="predicted"/>